<sequence>MSYCVKALVLDRLHTTLVALSLAARWLVILAPHKRPPVTPADGWEGVAAWKRRRSGPSASASAASAAAAAKAEVGRATWTLLHSLAAQFPDRPTRQQRRDAAELVWLLTRVYPCGDCAAHLAELVGRATWTLLHSLAAQFPDRPTRQQRRDAAELVWLLTRVYPCGDCAAHLAELVRRDPPVVTSGPAFRRWLCGVHNRVNARLGKPAFNCELVEARWAPLGCGADADEPAGGAEGGGPARAGGGRSGCELLAVGSKGPARR</sequence>
<dbReference type="GO" id="GO:0050660">
    <property type="term" value="F:flavin adenine dinucleotide binding"/>
    <property type="evidence" value="ECO:0007669"/>
    <property type="project" value="TreeGrafter"/>
</dbReference>
<evidence type="ECO:0000256" key="6">
    <source>
        <dbReference type="RuleBase" id="RU371123"/>
    </source>
</evidence>
<feature type="domain" description="ERV/ALR sulfhydryl oxidase" evidence="8">
    <location>
        <begin position="117"/>
        <end position="218"/>
    </location>
</feature>
<comment type="cofactor">
    <cofactor evidence="1 6">
        <name>FAD</name>
        <dbReference type="ChEBI" id="CHEBI:57692"/>
    </cofactor>
</comment>
<dbReference type="PANTHER" id="PTHR12645">
    <property type="entry name" value="ALR/ERV"/>
    <property type="match status" value="1"/>
</dbReference>
<evidence type="ECO:0000256" key="1">
    <source>
        <dbReference type="ARBA" id="ARBA00001974"/>
    </source>
</evidence>
<name>A0A150FXR5_GONPE</name>
<dbReference type="AlphaFoldDB" id="A0A150FXR5"/>
<keyword evidence="2 6" id="KW-0285">Flavoprotein</keyword>
<comment type="catalytic activity">
    <reaction evidence="6">
        <text>2 R'C(R)SH + O2 = R'C(R)S-S(R)CR' + H2O2</text>
        <dbReference type="Rhea" id="RHEA:17357"/>
        <dbReference type="ChEBI" id="CHEBI:15379"/>
        <dbReference type="ChEBI" id="CHEBI:16240"/>
        <dbReference type="ChEBI" id="CHEBI:16520"/>
        <dbReference type="ChEBI" id="CHEBI:17412"/>
        <dbReference type="EC" id="1.8.3.2"/>
    </reaction>
</comment>
<feature type="domain" description="ERV/ALR sulfhydryl oxidase" evidence="8">
    <location>
        <begin position="67"/>
        <end position="121"/>
    </location>
</feature>
<keyword evidence="4 6" id="KW-0560">Oxidoreductase</keyword>
<proteinExistence type="predicted"/>
<organism evidence="9 10">
    <name type="scientific">Gonium pectorale</name>
    <name type="common">Green alga</name>
    <dbReference type="NCBI Taxonomy" id="33097"/>
    <lineage>
        <taxon>Eukaryota</taxon>
        <taxon>Viridiplantae</taxon>
        <taxon>Chlorophyta</taxon>
        <taxon>core chlorophytes</taxon>
        <taxon>Chlorophyceae</taxon>
        <taxon>CS clade</taxon>
        <taxon>Chlamydomonadales</taxon>
        <taxon>Volvocaceae</taxon>
        <taxon>Gonium</taxon>
    </lineage>
</organism>
<evidence type="ECO:0000313" key="9">
    <source>
        <dbReference type="EMBL" id="KXZ42367.1"/>
    </source>
</evidence>
<evidence type="ECO:0000256" key="2">
    <source>
        <dbReference type="ARBA" id="ARBA00022630"/>
    </source>
</evidence>
<dbReference type="OrthoDB" id="17199at2759"/>
<evidence type="ECO:0000256" key="4">
    <source>
        <dbReference type="ARBA" id="ARBA00023002"/>
    </source>
</evidence>
<comment type="caution">
    <text evidence="9">The sequence shown here is derived from an EMBL/GenBank/DDBJ whole genome shotgun (WGS) entry which is preliminary data.</text>
</comment>
<evidence type="ECO:0000256" key="7">
    <source>
        <dbReference type="SAM" id="MobiDB-lite"/>
    </source>
</evidence>
<dbReference type="PROSITE" id="PS51324">
    <property type="entry name" value="ERV_ALR"/>
    <property type="match status" value="2"/>
</dbReference>
<dbReference type="STRING" id="33097.A0A150FXR5"/>
<feature type="compositionally biased region" description="Gly residues" evidence="7">
    <location>
        <begin position="233"/>
        <end position="247"/>
    </location>
</feature>
<dbReference type="InterPro" id="IPR039799">
    <property type="entry name" value="ALR/ERV"/>
</dbReference>
<gene>
    <name evidence="9" type="ORF">GPECTOR_155g77</name>
</gene>
<protein>
    <recommendedName>
        <fullName evidence="6">Sulfhydryl oxidase</fullName>
        <ecNumber evidence="6">1.8.3.2</ecNumber>
    </recommendedName>
</protein>
<evidence type="ECO:0000259" key="8">
    <source>
        <dbReference type="PROSITE" id="PS51324"/>
    </source>
</evidence>
<dbReference type="GO" id="GO:0016971">
    <property type="term" value="F:flavin-dependent sulfhydryl oxidase activity"/>
    <property type="evidence" value="ECO:0007669"/>
    <property type="project" value="InterPro"/>
</dbReference>
<reference evidence="10" key="1">
    <citation type="journal article" date="2016" name="Nat. Commun.">
        <title>The Gonium pectorale genome demonstrates co-option of cell cycle regulation during the evolution of multicellularity.</title>
        <authorList>
            <person name="Hanschen E.R."/>
            <person name="Marriage T.N."/>
            <person name="Ferris P.J."/>
            <person name="Hamaji T."/>
            <person name="Toyoda A."/>
            <person name="Fujiyama A."/>
            <person name="Neme R."/>
            <person name="Noguchi H."/>
            <person name="Minakuchi Y."/>
            <person name="Suzuki M."/>
            <person name="Kawai-Toyooka H."/>
            <person name="Smith D.R."/>
            <person name="Sparks H."/>
            <person name="Anderson J."/>
            <person name="Bakaric R."/>
            <person name="Luria V."/>
            <person name="Karger A."/>
            <person name="Kirschner M.W."/>
            <person name="Durand P.M."/>
            <person name="Michod R.E."/>
            <person name="Nozaki H."/>
            <person name="Olson B.J."/>
        </authorList>
    </citation>
    <scope>NUCLEOTIDE SEQUENCE [LARGE SCALE GENOMIC DNA]</scope>
    <source>
        <strain evidence="10">NIES-2863</strain>
    </source>
</reference>
<dbReference type="InterPro" id="IPR017905">
    <property type="entry name" value="ERV/ALR_sulphydryl_oxidase"/>
</dbReference>
<evidence type="ECO:0000256" key="3">
    <source>
        <dbReference type="ARBA" id="ARBA00022827"/>
    </source>
</evidence>
<dbReference type="EC" id="1.8.3.2" evidence="6"/>
<feature type="region of interest" description="Disordered" evidence="7">
    <location>
        <begin position="229"/>
        <end position="262"/>
    </location>
</feature>
<evidence type="ECO:0000313" key="10">
    <source>
        <dbReference type="Proteomes" id="UP000075714"/>
    </source>
</evidence>
<dbReference type="GO" id="GO:0005739">
    <property type="term" value="C:mitochondrion"/>
    <property type="evidence" value="ECO:0007669"/>
    <property type="project" value="TreeGrafter"/>
</dbReference>
<dbReference type="Pfam" id="PF04777">
    <property type="entry name" value="Evr1_Alr"/>
    <property type="match status" value="2"/>
</dbReference>
<keyword evidence="5" id="KW-1015">Disulfide bond</keyword>
<dbReference type="Proteomes" id="UP000075714">
    <property type="component" value="Unassembled WGS sequence"/>
</dbReference>
<evidence type="ECO:0000256" key="5">
    <source>
        <dbReference type="ARBA" id="ARBA00023157"/>
    </source>
</evidence>
<dbReference type="InterPro" id="IPR036774">
    <property type="entry name" value="ERV/ALR_sulphydryl_oxid_sf"/>
</dbReference>
<keyword evidence="3 6" id="KW-0274">FAD</keyword>
<keyword evidence="10" id="KW-1185">Reference proteome</keyword>
<dbReference type="PANTHER" id="PTHR12645:SF0">
    <property type="entry name" value="FAD-LINKED SULFHYDRYL OXIDASE ALR"/>
    <property type="match status" value="1"/>
</dbReference>
<dbReference type="EMBL" id="LSYV01000155">
    <property type="protein sequence ID" value="KXZ42367.1"/>
    <property type="molecule type" value="Genomic_DNA"/>
</dbReference>
<dbReference type="SUPFAM" id="SSF69000">
    <property type="entry name" value="FAD-dependent thiol oxidase"/>
    <property type="match status" value="2"/>
</dbReference>
<accession>A0A150FXR5</accession>
<dbReference type="Gene3D" id="1.20.120.310">
    <property type="entry name" value="ERV/ALR sulfhydryl oxidase domain"/>
    <property type="match status" value="2"/>
</dbReference>